<feature type="transmembrane region" description="Helical" evidence="5">
    <location>
        <begin position="7"/>
        <end position="27"/>
    </location>
</feature>
<comment type="subcellular location">
    <subcellularLocation>
        <location evidence="1">Cell envelope</location>
    </subcellularLocation>
</comment>
<evidence type="ECO:0000256" key="4">
    <source>
        <dbReference type="ARBA" id="ARBA00023284"/>
    </source>
</evidence>
<keyword evidence="5" id="KW-0812">Transmembrane</keyword>
<dbReference type="InterPro" id="IPR036249">
    <property type="entry name" value="Thioredoxin-like_sf"/>
</dbReference>
<reference evidence="7 8" key="1">
    <citation type="submission" date="2014-04" db="EMBL/GenBank/DDBJ databases">
        <title>Aquimarina sp. 22II-S11-z7 Genome Sequencing.</title>
        <authorList>
            <person name="Lai Q."/>
        </authorList>
    </citation>
    <scope>NUCLEOTIDE SEQUENCE [LARGE SCALE GENOMIC DNA]</scope>
    <source>
        <strain evidence="7 8">22II-S11-z7</strain>
    </source>
</reference>
<dbReference type="CDD" id="cd02966">
    <property type="entry name" value="TlpA_like_family"/>
    <property type="match status" value="1"/>
</dbReference>
<keyword evidence="3" id="KW-1015">Disulfide bond</keyword>
<dbReference type="GO" id="GO:0030313">
    <property type="term" value="C:cell envelope"/>
    <property type="evidence" value="ECO:0007669"/>
    <property type="project" value="UniProtKB-SubCell"/>
</dbReference>
<gene>
    <name evidence="7" type="ORF">ATO12_24575</name>
</gene>
<evidence type="ECO:0000313" key="8">
    <source>
        <dbReference type="Proteomes" id="UP000023541"/>
    </source>
</evidence>
<comment type="caution">
    <text evidence="7">The sequence shown here is derived from an EMBL/GenBank/DDBJ whole genome shotgun (WGS) entry which is preliminary data.</text>
</comment>
<dbReference type="Gene3D" id="3.40.30.10">
    <property type="entry name" value="Glutaredoxin"/>
    <property type="match status" value="1"/>
</dbReference>
<feature type="transmembrane region" description="Helical" evidence="5">
    <location>
        <begin position="108"/>
        <end position="126"/>
    </location>
</feature>
<dbReference type="InterPro" id="IPR050553">
    <property type="entry name" value="Thioredoxin_ResA/DsbE_sf"/>
</dbReference>
<feature type="transmembrane region" description="Helical" evidence="5">
    <location>
        <begin position="60"/>
        <end position="76"/>
    </location>
</feature>
<dbReference type="PANTHER" id="PTHR42852">
    <property type="entry name" value="THIOL:DISULFIDE INTERCHANGE PROTEIN DSBE"/>
    <property type="match status" value="1"/>
</dbReference>
<dbReference type="OrthoDB" id="9815205at2"/>
<evidence type="ECO:0000256" key="5">
    <source>
        <dbReference type="SAM" id="Phobius"/>
    </source>
</evidence>
<evidence type="ECO:0000259" key="6">
    <source>
        <dbReference type="PROSITE" id="PS51352"/>
    </source>
</evidence>
<keyword evidence="8" id="KW-1185">Reference proteome</keyword>
<keyword evidence="2" id="KW-0201">Cytochrome c-type biogenesis</keyword>
<evidence type="ECO:0000256" key="1">
    <source>
        <dbReference type="ARBA" id="ARBA00004196"/>
    </source>
</evidence>
<evidence type="ECO:0000256" key="2">
    <source>
        <dbReference type="ARBA" id="ARBA00022748"/>
    </source>
</evidence>
<dbReference type="AlphaFoldDB" id="A0A023BPX4"/>
<dbReference type="STRING" id="1317122.ATO12_24575"/>
<accession>A0A023BPX4</accession>
<keyword evidence="4" id="KW-0676">Redox-active center</keyword>
<evidence type="ECO:0000313" key="7">
    <source>
        <dbReference type="EMBL" id="EZH72115.1"/>
    </source>
</evidence>
<feature type="transmembrane region" description="Helical" evidence="5">
    <location>
        <begin position="33"/>
        <end position="53"/>
    </location>
</feature>
<organism evidence="7 8">
    <name type="scientific">Aquimarina atlantica</name>
    <dbReference type="NCBI Taxonomy" id="1317122"/>
    <lineage>
        <taxon>Bacteria</taxon>
        <taxon>Pseudomonadati</taxon>
        <taxon>Bacteroidota</taxon>
        <taxon>Flavobacteriia</taxon>
        <taxon>Flavobacteriales</taxon>
        <taxon>Flavobacteriaceae</taxon>
        <taxon>Aquimarina</taxon>
    </lineage>
</organism>
<dbReference type="EMBL" id="AQRA01000009">
    <property type="protein sequence ID" value="EZH72115.1"/>
    <property type="molecule type" value="Genomic_DNA"/>
</dbReference>
<keyword evidence="5" id="KW-0472">Membrane</keyword>
<dbReference type="GO" id="GO:0017004">
    <property type="term" value="P:cytochrome complex assembly"/>
    <property type="evidence" value="ECO:0007669"/>
    <property type="project" value="UniProtKB-KW"/>
</dbReference>
<name>A0A023BPX4_9FLAO</name>
<dbReference type="InterPro" id="IPR012336">
    <property type="entry name" value="Thioredoxin-like_fold"/>
</dbReference>
<keyword evidence="5" id="KW-1133">Transmembrane helix</keyword>
<sequence>MIRKPIFKILLGILSFAILLFALFFLFLKVLPIYNPALLKWIPILICILGFYVSGTINKNTSVWYLPFLFLPLLIFKPFRFLYFPFIIVLIIIGVLSLIASRKEVKKVYRVTSVFILFLVFIYFLLSQPLILLQKGFKETQDGNLVNAQTVWDFNTGSDNYLPDIEYIDPEGNLVPLNTYRGKTLYITFWATWCSPCIAEKPALEQMKTEFEKDENIIFIDISIDRDTKRWEKYITNKSPKGIQLNTNGYDPETMQQFYFSEIPFHCIVNPEGVFKQSNDLEYSKVILKDKNRLQSFIQK</sequence>
<evidence type="ECO:0000256" key="3">
    <source>
        <dbReference type="ARBA" id="ARBA00023157"/>
    </source>
</evidence>
<dbReference type="Proteomes" id="UP000023541">
    <property type="component" value="Unassembled WGS sequence"/>
</dbReference>
<dbReference type="Pfam" id="PF13905">
    <property type="entry name" value="Thioredoxin_8"/>
    <property type="match status" value="1"/>
</dbReference>
<feature type="transmembrane region" description="Helical" evidence="5">
    <location>
        <begin position="82"/>
        <end position="101"/>
    </location>
</feature>
<feature type="domain" description="Thioredoxin" evidence="6">
    <location>
        <begin position="156"/>
        <end position="300"/>
    </location>
</feature>
<dbReference type="InterPro" id="IPR013766">
    <property type="entry name" value="Thioredoxin_domain"/>
</dbReference>
<protein>
    <recommendedName>
        <fullName evidence="6">Thioredoxin domain-containing protein</fullName>
    </recommendedName>
</protein>
<dbReference type="eggNOG" id="COG0526">
    <property type="taxonomic scope" value="Bacteria"/>
</dbReference>
<dbReference type="PANTHER" id="PTHR42852:SF6">
    <property type="entry name" value="THIOL:DISULFIDE INTERCHANGE PROTEIN DSBE"/>
    <property type="match status" value="1"/>
</dbReference>
<proteinExistence type="predicted"/>
<dbReference type="SUPFAM" id="SSF52833">
    <property type="entry name" value="Thioredoxin-like"/>
    <property type="match status" value="1"/>
</dbReference>
<dbReference type="RefSeq" id="WP_034245577.1">
    <property type="nucleotide sequence ID" value="NZ_AQRA01000009.1"/>
</dbReference>
<dbReference type="PROSITE" id="PS51352">
    <property type="entry name" value="THIOREDOXIN_2"/>
    <property type="match status" value="1"/>
</dbReference>